<proteinExistence type="predicted"/>
<accession>A0A1H7WER7</accession>
<evidence type="ECO:0000313" key="1">
    <source>
        <dbReference type="EMBL" id="SEM20082.1"/>
    </source>
</evidence>
<dbReference type="Proteomes" id="UP000198807">
    <property type="component" value="Unassembled WGS sequence"/>
</dbReference>
<organism evidence="1 2">
    <name type="scientific">Halomonas daqiaonensis</name>
    <dbReference type="NCBI Taxonomy" id="650850"/>
    <lineage>
        <taxon>Bacteria</taxon>
        <taxon>Pseudomonadati</taxon>
        <taxon>Pseudomonadota</taxon>
        <taxon>Gammaproteobacteria</taxon>
        <taxon>Oceanospirillales</taxon>
        <taxon>Halomonadaceae</taxon>
        <taxon>Halomonas</taxon>
    </lineage>
</organism>
<dbReference type="AlphaFoldDB" id="A0A1H7WER7"/>
<reference evidence="2" key="1">
    <citation type="submission" date="2016-10" db="EMBL/GenBank/DDBJ databases">
        <authorList>
            <person name="Varghese N."/>
            <person name="Submissions S."/>
        </authorList>
    </citation>
    <scope>NUCLEOTIDE SEQUENCE [LARGE SCALE GENOMIC DNA]</scope>
    <source>
        <strain evidence="2">CGMCC 1.9150</strain>
    </source>
</reference>
<protein>
    <submittedName>
        <fullName evidence="1">Uncharacterized protein</fullName>
    </submittedName>
</protein>
<dbReference type="RefSeq" id="WP_089715897.1">
    <property type="nucleotide sequence ID" value="NZ_FOBC01000032.1"/>
</dbReference>
<evidence type="ECO:0000313" key="2">
    <source>
        <dbReference type="Proteomes" id="UP000198807"/>
    </source>
</evidence>
<gene>
    <name evidence="1" type="ORF">SAMN04488129_13217</name>
</gene>
<keyword evidence="2" id="KW-1185">Reference proteome</keyword>
<dbReference type="EMBL" id="FOBC01000032">
    <property type="protein sequence ID" value="SEM20082.1"/>
    <property type="molecule type" value="Genomic_DNA"/>
</dbReference>
<sequence>MLPAIDFPHRFISFGLLQIIIFFLLAPSPSYSKGLELQSLSMRARISEKTLLGEEAPEDFEAYDLSANFGLPWQRYSATGWGTRVRHFQPDFGQKSAPVL</sequence>
<dbReference type="OrthoDB" id="9797122at2"/>
<name>A0A1H7WER7_9GAMM</name>